<organism evidence="1 2">
    <name type="scientific">Cichorium intybus</name>
    <name type="common">Chicory</name>
    <dbReference type="NCBI Taxonomy" id="13427"/>
    <lineage>
        <taxon>Eukaryota</taxon>
        <taxon>Viridiplantae</taxon>
        <taxon>Streptophyta</taxon>
        <taxon>Embryophyta</taxon>
        <taxon>Tracheophyta</taxon>
        <taxon>Spermatophyta</taxon>
        <taxon>Magnoliopsida</taxon>
        <taxon>eudicotyledons</taxon>
        <taxon>Gunneridae</taxon>
        <taxon>Pentapetalae</taxon>
        <taxon>asterids</taxon>
        <taxon>campanulids</taxon>
        <taxon>Asterales</taxon>
        <taxon>Asteraceae</taxon>
        <taxon>Cichorioideae</taxon>
        <taxon>Cichorieae</taxon>
        <taxon>Cichoriinae</taxon>
        <taxon>Cichorium</taxon>
    </lineage>
</organism>
<dbReference type="EMBL" id="CM042015">
    <property type="protein sequence ID" value="KAI3709346.1"/>
    <property type="molecule type" value="Genomic_DNA"/>
</dbReference>
<reference evidence="1 2" key="2">
    <citation type="journal article" date="2022" name="Mol. Ecol. Resour.">
        <title>The genomes of chicory, endive, great burdock and yacon provide insights into Asteraceae paleo-polyploidization history and plant inulin production.</title>
        <authorList>
            <person name="Fan W."/>
            <person name="Wang S."/>
            <person name="Wang H."/>
            <person name="Wang A."/>
            <person name="Jiang F."/>
            <person name="Liu H."/>
            <person name="Zhao H."/>
            <person name="Xu D."/>
            <person name="Zhang Y."/>
        </authorList>
    </citation>
    <scope>NUCLEOTIDE SEQUENCE [LARGE SCALE GENOMIC DNA]</scope>
    <source>
        <strain evidence="2">cv. Punajuju</strain>
        <tissue evidence="1">Leaves</tissue>
    </source>
</reference>
<gene>
    <name evidence="1" type="ORF">L2E82_39106</name>
</gene>
<evidence type="ECO:0000313" key="1">
    <source>
        <dbReference type="EMBL" id="KAI3709346.1"/>
    </source>
</evidence>
<sequence>MEVGRLTRDWFSILVGDTVDYTEIRGWRKTGRPKQLNPSFTELKTVRCIIHGPELEEVYKIPNMLKPSFVDRTLSFTSRMLGKTTQSASSSKFSDTPITELIASQNQGSMDMSKAIVSDEIKESTSSAHGGESGSLLTDDGSDKLKLRKTMVILSYLKFKMVPKRHLMELSRLPPF</sequence>
<keyword evidence="2" id="KW-1185">Reference proteome</keyword>
<dbReference type="Proteomes" id="UP001055811">
    <property type="component" value="Linkage Group LG07"/>
</dbReference>
<accession>A0ACB9AIL4</accession>
<name>A0ACB9AIL4_CICIN</name>
<protein>
    <submittedName>
        <fullName evidence="1">Uncharacterized protein</fullName>
    </submittedName>
</protein>
<comment type="caution">
    <text evidence="1">The sequence shown here is derived from an EMBL/GenBank/DDBJ whole genome shotgun (WGS) entry which is preliminary data.</text>
</comment>
<evidence type="ECO:0000313" key="2">
    <source>
        <dbReference type="Proteomes" id="UP001055811"/>
    </source>
</evidence>
<proteinExistence type="predicted"/>
<reference evidence="2" key="1">
    <citation type="journal article" date="2022" name="Mol. Ecol. Resour.">
        <title>The genomes of chicory, endive, great burdock and yacon provide insights into Asteraceae palaeo-polyploidization history and plant inulin production.</title>
        <authorList>
            <person name="Fan W."/>
            <person name="Wang S."/>
            <person name="Wang H."/>
            <person name="Wang A."/>
            <person name="Jiang F."/>
            <person name="Liu H."/>
            <person name="Zhao H."/>
            <person name="Xu D."/>
            <person name="Zhang Y."/>
        </authorList>
    </citation>
    <scope>NUCLEOTIDE SEQUENCE [LARGE SCALE GENOMIC DNA]</scope>
    <source>
        <strain evidence="2">cv. Punajuju</strain>
    </source>
</reference>